<evidence type="ECO:0000313" key="11">
    <source>
        <dbReference type="Proteomes" id="UP000077002"/>
    </source>
</evidence>
<evidence type="ECO:0000256" key="6">
    <source>
        <dbReference type="ARBA" id="ARBA00022777"/>
    </source>
</evidence>
<reference evidence="10 11" key="1">
    <citation type="submission" date="2016-03" db="EMBL/GenBank/DDBJ databases">
        <title>Draft genome sequence of the Fonsecaea monophora CBS 269.37.</title>
        <authorList>
            <person name="Bombassaro A."/>
            <person name="Vinicius W.A."/>
            <person name="De Hoog S."/>
            <person name="Sun J."/>
            <person name="Souza E.M."/>
            <person name="Raittz R.T."/>
            <person name="Costa F."/>
            <person name="Leao A.C."/>
            <person name="Tadra-Sfeir M.Z."/>
            <person name="Baura V."/>
            <person name="Balsanelli E."/>
            <person name="Pedrosa F.O."/>
            <person name="Moreno L.F."/>
            <person name="Steffens M.B."/>
            <person name="Xi L."/>
            <person name="Bocca A.L."/>
            <person name="Felipe M.S."/>
            <person name="Teixeira M."/>
            <person name="Telles Filho F.Q."/>
            <person name="Azevedo C.M."/>
            <person name="Gomes R."/>
            <person name="Vicente V.A."/>
        </authorList>
    </citation>
    <scope>NUCLEOTIDE SEQUENCE [LARGE SCALE GENOMIC DNA]</scope>
    <source>
        <strain evidence="10 11">CBS 269.37</strain>
    </source>
</reference>
<dbReference type="GO" id="GO:0005737">
    <property type="term" value="C:cytoplasm"/>
    <property type="evidence" value="ECO:0007669"/>
    <property type="project" value="TreeGrafter"/>
</dbReference>
<evidence type="ECO:0000256" key="9">
    <source>
        <dbReference type="RuleBase" id="RU363066"/>
    </source>
</evidence>
<dbReference type="Gene3D" id="3.40.50.300">
    <property type="entry name" value="P-loop containing nucleotide triphosphate hydrolases"/>
    <property type="match status" value="1"/>
</dbReference>
<protein>
    <recommendedName>
        <fullName evidence="3 9">Gluconokinase</fullName>
        <ecNumber evidence="3 9">2.7.1.12</ecNumber>
    </recommendedName>
</protein>
<dbReference type="AlphaFoldDB" id="A0A177ERE8"/>
<name>A0A177ERE8_9EURO</name>
<dbReference type="Proteomes" id="UP000077002">
    <property type="component" value="Unassembled WGS sequence"/>
</dbReference>
<dbReference type="GeneID" id="34606723"/>
<keyword evidence="7 9" id="KW-0067">ATP-binding</keyword>
<evidence type="ECO:0000256" key="2">
    <source>
        <dbReference type="ARBA" id="ARBA00008420"/>
    </source>
</evidence>
<dbReference type="InterPro" id="IPR027417">
    <property type="entry name" value="P-loop_NTPase"/>
</dbReference>
<keyword evidence="4 9" id="KW-0808">Transferase</keyword>
<dbReference type="SUPFAM" id="SSF52540">
    <property type="entry name" value="P-loop containing nucleoside triphosphate hydrolases"/>
    <property type="match status" value="1"/>
</dbReference>
<dbReference type="EC" id="2.7.1.12" evidence="3 9"/>
<dbReference type="GO" id="GO:0046316">
    <property type="term" value="F:gluconokinase activity"/>
    <property type="evidence" value="ECO:0007669"/>
    <property type="project" value="UniProtKB-EC"/>
</dbReference>
<comment type="caution">
    <text evidence="10">The sequence shown here is derived from an EMBL/GenBank/DDBJ whole genome shotgun (WGS) entry which is preliminary data.</text>
</comment>
<dbReference type="PANTHER" id="PTHR43442:SF3">
    <property type="entry name" value="GLUCONOKINASE-RELATED"/>
    <property type="match status" value="1"/>
</dbReference>
<evidence type="ECO:0000256" key="8">
    <source>
        <dbReference type="ARBA" id="ARBA00048090"/>
    </source>
</evidence>
<evidence type="ECO:0000256" key="7">
    <source>
        <dbReference type="ARBA" id="ARBA00022840"/>
    </source>
</evidence>
<evidence type="ECO:0000256" key="4">
    <source>
        <dbReference type="ARBA" id="ARBA00022679"/>
    </source>
</evidence>
<comment type="similarity">
    <text evidence="2 9">Belongs to the gluconokinase GntK/GntV family.</text>
</comment>
<organism evidence="10 11">
    <name type="scientific">Fonsecaea monophora</name>
    <dbReference type="NCBI Taxonomy" id="254056"/>
    <lineage>
        <taxon>Eukaryota</taxon>
        <taxon>Fungi</taxon>
        <taxon>Dikarya</taxon>
        <taxon>Ascomycota</taxon>
        <taxon>Pezizomycotina</taxon>
        <taxon>Eurotiomycetes</taxon>
        <taxon>Chaetothyriomycetidae</taxon>
        <taxon>Chaetothyriales</taxon>
        <taxon>Herpotrichiellaceae</taxon>
        <taxon>Fonsecaea</taxon>
    </lineage>
</organism>
<evidence type="ECO:0000256" key="5">
    <source>
        <dbReference type="ARBA" id="ARBA00022741"/>
    </source>
</evidence>
<keyword evidence="5 9" id="KW-0547">Nucleotide-binding</keyword>
<dbReference type="GO" id="GO:0005524">
    <property type="term" value="F:ATP binding"/>
    <property type="evidence" value="ECO:0007669"/>
    <property type="project" value="UniProtKB-KW"/>
</dbReference>
<keyword evidence="6 9" id="KW-0418">Kinase</keyword>
<accession>A0A177ERE8</accession>
<dbReference type="UniPathway" id="UPA00792"/>
<comment type="catalytic activity">
    <reaction evidence="8 9">
        <text>D-gluconate + ATP = 6-phospho-D-gluconate + ADP + H(+)</text>
        <dbReference type="Rhea" id="RHEA:19433"/>
        <dbReference type="ChEBI" id="CHEBI:15378"/>
        <dbReference type="ChEBI" id="CHEBI:18391"/>
        <dbReference type="ChEBI" id="CHEBI:30616"/>
        <dbReference type="ChEBI" id="CHEBI:58759"/>
        <dbReference type="ChEBI" id="CHEBI:456216"/>
        <dbReference type="EC" id="2.7.1.12"/>
    </reaction>
</comment>
<dbReference type="InterPro" id="IPR006001">
    <property type="entry name" value="Therm_gnt_kin"/>
</dbReference>
<evidence type="ECO:0000313" key="10">
    <source>
        <dbReference type="EMBL" id="OAG34216.1"/>
    </source>
</evidence>
<dbReference type="GO" id="GO:0005975">
    <property type="term" value="P:carbohydrate metabolic process"/>
    <property type="evidence" value="ECO:0007669"/>
    <property type="project" value="InterPro"/>
</dbReference>
<dbReference type="RefSeq" id="XP_022506168.1">
    <property type="nucleotide sequence ID" value="XM_022661520.1"/>
</dbReference>
<gene>
    <name evidence="10" type="ORF">AYO21_11634</name>
</gene>
<evidence type="ECO:0000256" key="1">
    <source>
        <dbReference type="ARBA" id="ARBA00004875"/>
    </source>
</evidence>
<dbReference type="NCBIfam" id="TIGR01313">
    <property type="entry name" value="therm_gnt_kin"/>
    <property type="match status" value="1"/>
</dbReference>
<dbReference type="EMBL" id="LVKK01000172">
    <property type="protein sequence ID" value="OAG34216.1"/>
    <property type="molecule type" value="Genomic_DNA"/>
</dbReference>
<sequence length="318" mass="35813">MSDYDMSNYDMSDDRLGYEYPANGILLFKQASLRLAPIFAIRQMDSHPATNRAKDAIVRQSTAGRKLLRLGDFRLPPITPIYKDTSSFVAAIMLSAGRAPAETSSLLRFRTALHTDLVGDLMPKPSQPPKVETIFVVGGPAGCGKTTVASYLSRELGIPYLEGDDYHTPANKFKMGNSIPLNDGDRWDWLITLRNAATKELQRCNAILVTCSFLKRKYRDVFRVASYNHPTVKLHFIYLKADEENLQARVRTRVGHYMKESMVRSQLESLEEPGEDEFDVIKFDVQRDREVICNDVLATVRAKLEECTTPTINGHGTC</sequence>
<evidence type="ECO:0000256" key="3">
    <source>
        <dbReference type="ARBA" id="ARBA00012054"/>
    </source>
</evidence>
<dbReference type="PANTHER" id="PTHR43442">
    <property type="entry name" value="GLUCONOKINASE-RELATED"/>
    <property type="match status" value="1"/>
</dbReference>
<keyword evidence="11" id="KW-1185">Reference proteome</keyword>
<comment type="pathway">
    <text evidence="1 9">Carbohydrate acid metabolism; D-gluconate degradation.</text>
</comment>
<dbReference type="OrthoDB" id="275177at2759"/>
<dbReference type="Pfam" id="PF13671">
    <property type="entry name" value="AAA_33"/>
    <property type="match status" value="1"/>
</dbReference>
<proteinExistence type="inferred from homology"/>
<dbReference type="CDD" id="cd02021">
    <property type="entry name" value="GntK"/>
    <property type="match status" value="1"/>
</dbReference>